<dbReference type="GO" id="GO:0016787">
    <property type="term" value="F:hydrolase activity"/>
    <property type="evidence" value="ECO:0007669"/>
    <property type="project" value="UniProtKB-KW"/>
</dbReference>
<dbReference type="EMBL" id="JAVREK010000017">
    <property type="protein sequence ID" value="MDT0303694.1"/>
    <property type="molecule type" value="Genomic_DNA"/>
</dbReference>
<accession>A0ABU2KWL4</accession>
<gene>
    <name evidence="3" type="ORF">RM446_16390</name>
</gene>
<dbReference type="Pfam" id="PF00723">
    <property type="entry name" value="Glyco_hydro_15"/>
    <property type="match status" value="1"/>
</dbReference>
<feature type="domain" description="GH15-like" evidence="2">
    <location>
        <begin position="12"/>
        <end position="60"/>
    </location>
</feature>
<evidence type="ECO:0000313" key="3">
    <source>
        <dbReference type="EMBL" id="MDT0303694.1"/>
    </source>
</evidence>
<dbReference type="Gene3D" id="1.50.10.10">
    <property type="match status" value="1"/>
</dbReference>
<dbReference type="InterPro" id="IPR011613">
    <property type="entry name" value="GH15-like"/>
</dbReference>
<reference evidence="4" key="1">
    <citation type="submission" date="2023-07" db="EMBL/GenBank/DDBJ databases">
        <title>30 novel species of actinomycetes from the DSMZ collection.</title>
        <authorList>
            <person name="Nouioui I."/>
        </authorList>
    </citation>
    <scope>NUCLEOTIDE SEQUENCE [LARGE SCALE GENOMIC DNA]</scope>
    <source>
        <strain evidence="4">DSM 45055</strain>
    </source>
</reference>
<dbReference type="InterPro" id="IPR012341">
    <property type="entry name" value="6hp_glycosidase-like_sf"/>
</dbReference>
<evidence type="ECO:0000313" key="4">
    <source>
        <dbReference type="Proteomes" id="UP001183226"/>
    </source>
</evidence>
<name>A0ABU2KWL4_9ACTN</name>
<evidence type="ECO:0000256" key="1">
    <source>
        <dbReference type="SAM" id="MobiDB-lite"/>
    </source>
</evidence>
<protein>
    <submittedName>
        <fullName evidence="3">Glycoside hydrolase family 15 protein</fullName>
    </submittedName>
</protein>
<feature type="region of interest" description="Disordered" evidence="1">
    <location>
        <begin position="70"/>
        <end position="111"/>
    </location>
</feature>
<dbReference type="Proteomes" id="UP001183226">
    <property type="component" value="Unassembled WGS sequence"/>
</dbReference>
<sequence length="126" mass="13803">MSTATRWCAGRVEEGRELFEKLLGLCNDVGLLSEEYDASSGLLVGNYPQALSHIALVNTAIDLHRMHGPVEQRADAGGRAAERWGRRTSRGYDQGHSPAATNNRCAAQRPSVASLVAQRRREARKC</sequence>
<keyword evidence="3" id="KW-0378">Hydrolase</keyword>
<dbReference type="InterPro" id="IPR008928">
    <property type="entry name" value="6-hairpin_glycosidase_sf"/>
</dbReference>
<proteinExistence type="predicted"/>
<dbReference type="RefSeq" id="WP_311546177.1">
    <property type="nucleotide sequence ID" value="NZ_JAVREK010000017.1"/>
</dbReference>
<keyword evidence="4" id="KW-1185">Reference proteome</keyword>
<feature type="compositionally biased region" description="Basic and acidic residues" evidence="1">
    <location>
        <begin position="70"/>
        <end position="85"/>
    </location>
</feature>
<dbReference type="SUPFAM" id="SSF48208">
    <property type="entry name" value="Six-hairpin glycosidases"/>
    <property type="match status" value="1"/>
</dbReference>
<organism evidence="3 4">
    <name type="scientific">Streptomonospora wellingtoniae</name>
    <dbReference type="NCBI Taxonomy" id="3075544"/>
    <lineage>
        <taxon>Bacteria</taxon>
        <taxon>Bacillati</taxon>
        <taxon>Actinomycetota</taxon>
        <taxon>Actinomycetes</taxon>
        <taxon>Streptosporangiales</taxon>
        <taxon>Nocardiopsidaceae</taxon>
        <taxon>Streptomonospora</taxon>
    </lineage>
</organism>
<evidence type="ECO:0000259" key="2">
    <source>
        <dbReference type="Pfam" id="PF00723"/>
    </source>
</evidence>
<comment type="caution">
    <text evidence="3">The sequence shown here is derived from an EMBL/GenBank/DDBJ whole genome shotgun (WGS) entry which is preliminary data.</text>
</comment>